<protein>
    <recommendedName>
        <fullName evidence="3">Transposase</fullName>
    </recommendedName>
</protein>
<sequence length="29" mass="3393">MHAVTDTCSAPLNWRLFLPESWDDQKTDD</sequence>
<dbReference type="Proteomes" id="UP000256269">
    <property type="component" value="Unassembled WGS sequence"/>
</dbReference>
<feature type="non-terminal residue" evidence="1">
    <location>
        <position position="29"/>
    </location>
</feature>
<dbReference type="AlphaFoldDB" id="A0A3E0GVD1"/>
<keyword evidence="2" id="KW-1185">Reference proteome</keyword>
<reference evidence="1 2" key="1">
    <citation type="submission" date="2018-08" db="EMBL/GenBank/DDBJ databases">
        <title>Genomic Encyclopedia of Archaeal and Bacterial Type Strains, Phase II (KMG-II): from individual species to whole genera.</title>
        <authorList>
            <person name="Goeker M."/>
        </authorList>
    </citation>
    <scope>NUCLEOTIDE SEQUENCE [LARGE SCALE GENOMIC DNA]</scope>
    <source>
        <strain evidence="1 2">DSM 45791</strain>
    </source>
</reference>
<accession>A0A3E0GVD1</accession>
<evidence type="ECO:0000313" key="1">
    <source>
        <dbReference type="EMBL" id="REH28559.1"/>
    </source>
</evidence>
<proteinExistence type="predicted"/>
<dbReference type="EMBL" id="QUNO01000026">
    <property type="protein sequence ID" value="REH28559.1"/>
    <property type="molecule type" value="Genomic_DNA"/>
</dbReference>
<organism evidence="1 2">
    <name type="scientific">Kutzneria buriramensis</name>
    <dbReference type="NCBI Taxonomy" id="1045776"/>
    <lineage>
        <taxon>Bacteria</taxon>
        <taxon>Bacillati</taxon>
        <taxon>Actinomycetota</taxon>
        <taxon>Actinomycetes</taxon>
        <taxon>Pseudonocardiales</taxon>
        <taxon>Pseudonocardiaceae</taxon>
        <taxon>Kutzneria</taxon>
    </lineage>
</organism>
<name>A0A3E0GVD1_9PSEU</name>
<gene>
    <name evidence="1" type="ORF">BCF44_1261</name>
</gene>
<comment type="caution">
    <text evidence="1">The sequence shown here is derived from an EMBL/GenBank/DDBJ whole genome shotgun (WGS) entry which is preliminary data.</text>
</comment>
<evidence type="ECO:0008006" key="3">
    <source>
        <dbReference type="Google" id="ProtNLM"/>
    </source>
</evidence>
<evidence type="ECO:0000313" key="2">
    <source>
        <dbReference type="Proteomes" id="UP000256269"/>
    </source>
</evidence>